<dbReference type="InterPro" id="IPR050303">
    <property type="entry name" value="GatZ_KbaZ_carbometab"/>
</dbReference>
<sequence length="275" mass="29854">MEQNLTKKDLWKLFMRLNTMRITLNYETLQGVGFMRAIAPVLEKTYTDKEELSKAMKRHAAFYNSHVNGDAAILAITAAMEESTGPDEKEGISALKTGLMGPLAGLGDSLIKFTWVPIVGSIGASLAFTGSIIGPILMFILYNIVNMGLRYFAIVYGYKKGVSFLNDNQENNIIQRISTMANVVGLMVVGAIIATIIDVQTPLEISAGSDEAAGEVGENVISVQEMLDQIMPSVLSLAVTVAVYLILKKTNGRHAALIIIIMMVLTVALTYFGIL</sequence>
<keyword evidence="1" id="KW-1133">Transmembrane helix</keyword>
<organism evidence="2 3">
    <name type="scientific">Corticicoccus populi</name>
    <dbReference type="NCBI Taxonomy" id="1812821"/>
    <lineage>
        <taxon>Bacteria</taxon>
        <taxon>Bacillati</taxon>
        <taxon>Bacillota</taxon>
        <taxon>Bacilli</taxon>
        <taxon>Bacillales</taxon>
        <taxon>Staphylococcaceae</taxon>
        <taxon>Corticicoccus</taxon>
    </lineage>
</organism>
<evidence type="ECO:0000313" key="2">
    <source>
        <dbReference type="EMBL" id="MFD2831143.1"/>
    </source>
</evidence>
<feature type="transmembrane region" description="Helical" evidence="1">
    <location>
        <begin position="113"/>
        <end position="133"/>
    </location>
</feature>
<evidence type="ECO:0000313" key="3">
    <source>
        <dbReference type="Proteomes" id="UP001597519"/>
    </source>
</evidence>
<dbReference type="RefSeq" id="WP_377775086.1">
    <property type="nucleotide sequence ID" value="NZ_JBHUOQ010000004.1"/>
</dbReference>
<name>A0ABW5WZ30_9STAP</name>
<protein>
    <submittedName>
        <fullName evidence="2">PTS system mannose/fructose/sorbose family transporter subunit IID</fullName>
    </submittedName>
</protein>
<keyword evidence="1" id="KW-0812">Transmembrane</keyword>
<dbReference type="PROSITE" id="PS51108">
    <property type="entry name" value="PTS_EIID"/>
    <property type="match status" value="1"/>
</dbReference>
<feature type="transmembrane region" description="Helical" evidence="1">
    <location>
        <begin position="139"/>
        <end position="158"/>
    </location>
</feature>
<accession>A0ABW5WZ30</accession>
<gene>
    <name evidence="2" type="ORF">ACFSX4_11775</name>
</gene>
<keyword evidence="1" id="KW-0472">Membrane</keyword>
<dbReference type="EMBL" id="JBHUOQ010000004">
    <property type="protein sequence ID" value="MFD2831143.1"/>
    <property type="molecule type" value="Genomic_DNA"/>
</dbReference>
<dbReference type="Proteomes" id="UP001597519">
    <property type="component" value="Unassembled WGS sequence"/>
</dbReference>
<feature type="transmembrane region" description="Helical" evidence="1">
    <location>
        <begin position="179"/>
        <end position="197"/>
    </location>
</feature>
<feature type="transmembrane region" description="Helical" evidence="1">
    <location>
        <begin position="254"/>
        <end position="274"/>
    </location>
</feature>
<feature type="transmembrane region" description="Helical" evidence="1">
    <location>
        <begin position="230"/>
        <end position="247"/>
    </location>
</feature>
<evidence type="ECO:0000256" key="1">
    <source>
        <dbReference type="SAM" id="Phobius"/>
    </source>
</evidence>
<dbReference type="PANTHER" id="PTHR32502">
    <property type="entry name" value="N-ACETYLGALACTOSAMINE PERMEASE II COMPONENT-RELATED"/>
    <property type="match status" value="1"/>
</dbReference>
<proteinExistence type="predicted"/>
<dbReference type="InterPro" id="IPR004704">
    <property type="entry name" value="PTS_IID_man"/>
</dbReference>
<reference evidence="3" key="1">
    <citation type="journal article" date="2019" name="Int. J. Syst. Evol. Microbiol.">
        <title>The Global Catalogue of Microorganisms (GCM) 10K type strain sequencing project: providing services to taxonomists for standard genome sequencing and annotation.</title>
        <authorList>
            <consortium name="The Broad Institute Genomics Platform"/>
            <consortium name="The Broad Institute Genome Sequencing Center for Infectious Disease"/>
            <person name="Wu L."/>
            <person name="Ma J."/>
        </authorList>
    </citation>
    <scope>NUCLEOTIDE SEQUENCE [LARGE SCALE GENOMIC DNA]</scope>
    <source>
        <strain evidence="3">KCTC 33575</strain>
    </source>
</reference>
<dbReference type="Pfam" id="PF03613">
    <property type="entry name" value="EIID-AGA"/>
    <property type="match status" value="1"/>
</dbReference>
<dbReference type="PANTHER" id="PTHR32502:SF27">
    <property type="entry name" value="PTS SYSTEM, MANNOSE-SPECIFIC IID COMPONENT"/>
    <property type="match status" value="1"/>
</dbReference>
<keyword evidence="3" id="KW-1185">Reference proteome</keyword>
<comment type="caution">
    <text evidence="2">The sequence shown here is derived from an EMBL/GenBank/DDBJ whole genome shotgun (WGS) entry which is preliminary data.</text>
</comment>